<evidence type="ECO:0000313" key="2">
    <source>
        <dbReference type="Proteomes" id="UP001159363"/>
    </source>
</evidence>
<dbReference type="Proteomes" id="UP001159363">
    <property type="component" value="Chromosome 13"/>
</dbReference>
<organism evidence="1 2">
    <name type="scientific">Dryococelus australis</name>
    <dbReference type="NCBI Taxonomy" id="614101"/>
    <lineage>
        <taxon>Eukaryota</taxon>
        <taxon>Metazoa</taxon>
        <taxon>Ecdysozoa</taxon>
        <taxon>Arthropoda</taxon>
        <taxon>Hexapoda</taxon>
        <taxon>Insecta</taxon>
        <taxon>Pterygota</taxon>
        <taxon>Neoptera</taxon>
        <taxon>Polyneoptera</taxon>
        <taxon>Phasmatodea</taxon>
        <taxon>Verophasmatodea</taxon>
        <taxon>Anareolatae</taxon>
        <taxon>Phasmatidae</taxon>
        <taxon>Eurycanthinae</taxon>
        <taxon>Dryococelus</taxon>
    </lineage>
</organism>
<gene>
    <name evidence="1" type="ORF">PR048_030256</name>
</gene>
<protein>
    <submittedName>
        <fullName evidence="1">Uncharacterized protein</fullName>
    </submittedName>
</protein>
<reference evidence="1 2" key="1">
    <citation type="submission" date="2023-02" db="EMBL/GenBank/DDBJ databases">
        <title>LHISI_Scaffold_Assembly.</title>
        <authorList>
            <person name="Stuart O.P."/>
            <person name="Cleave R."/>
            <person name="Magrath M.J.L."/>
            <person name="Mikheyev A.S."/>
        </authorList>
    </citation>
    <scope>NUCLEOTIDE SEQUENCE [LARGE SCALE GENOMIC DNA]</scope>
    <source>
        <strain evidence="1">Daus_M_001</strain>
        <tissue evidence="1">Leg muscle</tissue>
    </source>
</reference>
<name>A0ABQ9G8I5_9NEOP</name>
<dbReference type="PANTHER" id="PTHR31511:SF12">
    <property type="entry name" value="RHO TERMINATION FACTOR N-TERMINAL DOMAIN-CONTAINING PROTEIN"/>
    <property type="match status" value="1"/>
</dbReference>
<evidence type="ECO:0000313" key="1">
    <source>
        <dbReference type="EMBL" id="KAJ8868717.1"/>
    </source>
</evidence>
<proteinExistence type="predicted"/>
<accession>A0ABQ9G8I5</accession>
<keyword evidence="2" id="KW-1185">Reference proteome</keyword>
<dbReference type="EMBL" id="JARBHB010000014">
    <property type="protein sequence ID" value="KAJ8868717.1"/>
    <property type="molecule type" value="Genomic_DNA"/>
</dbReference>
<sequence length="812" mass="92461">MVESKMAAEPPRRILESCEMMVHCPTTYEGTLFYFCLKICAVLTSVIEHTSFRSGKDSGENHGPWQREELVCDTTQPPPPPLTNPTPLKKQEGSVLRAENAGCETPQMSPTDACKERAAERPNKLPRYLTPPFPVARGRGGGDWIIQTRASRLQTSSYSQNVPFFFITPEWIEDYVDVRPRSRSEGAIRATLTRTPSASLLLSARRAVFPPRRCTVQIRSVTQGLKTTERSDIVVGADKRNSSACLHAPAMQRSDAVIKASGHRLRDILETRKRLQICGEYLAPAEARSAWSRQARATHTRATVGDREAWQHCCNKLNWIKGKCSHTAKMNCEYEGLPLTSTIMETRPASSLIVVTSADSAIVLKISHKLNPLKVRNARIPTGLSGTRGRRLTFVNRRALPTLPQCPWHTVSLASAGRGQGTCLRACVRARKIIPGRIGSSRPPFITSGCGSRENAAGFPDQHRSYTSRNVVFIPETLLFHSEEIRLEWTPAYVGRVRERARESERERARARESERERQLGVVYRQERQQRAKSNLHTDELTPWIQRLTFSFIASIPLLRSHLRSKIRKYTPKFSVEEIETEFQSRIKTYAVKNVNAYKEPNNFLNDVKETVTGLINKHLKSLKVNMKLFTEYKRGIGVNIEYVESSFKTKNKIILKSTNLEEYYTNSISKIIAEMGAFEAKRSQWVLNRIFKLEVRINKYVPFKDSSYVDLPEKIKTKQAVINVKNNDQKCYLWSVLSALHQIQKYPQRVNKYIAYEHEFDDALKGLEFPMKLDSIPTFEKRSGISINVYAYEEEDGGKEYIICPLKTTKK</sequence>
<comment type="caution">
    <text evidence="1">The sequence shown here is derived from an EMBL/GenBank/DDBJ whole genome shotgun (WGS) entry which is preliminary data.</text>
</comment>
<dbReference type="PANTHER" id="PTHR31511">
    <property type="entry name" value="PROTEIN CBG23764"/>
    <property type="match status" value="1"/>
</dbReference>